<feature type="transmembrane region" description="Helical" evidence="1">
    <location>
        <begin position="927"/>
        <end position="944"/>
    </location>
</feature>
<protein>
    <submittedName>
        <fullName evidence="3">CHAT domain-containing protein</fullName>
    </submittedName>
</protein>
<dbReference type="Pfam" id="PF12770">
    <property type="entry name" value="CHAT"/>
    <property type="match status" value="1"/>
</dbReference>
<dbReference type="Proteomes" id="UP000318833">
    <property type="component" value="Unassembled WGS sequence"/>
</dbReference>
<dbReference type="AlphaFoldDB" id="A0A554VJZ1"/>
<keyword evidence="1" id="KW-1133">Transmembrane helix</keyword>
<gene>
    <name evidence="3" type="ORF">FOF46_12865</name>
</gene>
<dbReference type="InterPro" id="IPR019734">
    <property type="entry name" value="TPR_rpt"/>
</dbReference>
<keyword evidence="1" id="KW-0472">Membrane</keyword>
<dbReference type="EMBL" id="VLNR01000024">
    <property type="protein sequence ID" value="TSE08282.1"/>
    <property type="molecule type" value="Genomic_DNA"/>
</dbReference>
<evidence type="ECO:0000256" key="1">
    <source>
        <dbReference type="SAM" id="Phobius"/>
    </source>
</evidence>
<dbReference type="SUPFAM" id="SSF81901">
    <property type="entry name" value="HCP-like"/>
    <property type="match status" value="1"/>
</dbReference>
<dbReference type="PANTHER" id="PTHR10098">
    <property type="entry name" value="RAPSYN-RELATED"/>
    <property type="match status" value="1"/>
</dbReference>
<sequence length="955" mass="111647">MKRIEYVNSMRNSLKISFLLFLCYINLAIGQSSTIKQVKEFDSLYVKGVKFLYQDKDSLEYYLEKSFEIANKNHNLPHKLKVLFKLISNANYHFDLYGISKNLKRTDSIFKNDPLFECLEKKENYKIDLLFKKGVYNYKLKNYTSSQHQFKRLIHVADSLGSNKFSKKIFNANIYLASIYKNLGKHAIAREFYQKNLNNGSESANAGMKMYIAALYLNEKKYDKSIVFAKQALDFYVQKYEIEGEKRFKNTIISIQKILTKDYIAKRELDSALIILNQSNKFYIENDPFQRTSNQFYGDIYLQKKDFLKAKFFYDEYLFQTKKYYHHKKHQDIAKAYVNLGNLLFAKKLPHKALEHYQIALTQLAPEFQDKNFKSSPNVDYVLSKQVLIKVLFSKLKALKEVYLKEGEIEYLRQANTTSYKIIETLDQMKPEFENLLDKELLINNIYPAFHLMTEIAFDLHQITQKQDYINDAFYFSEKSKSIYLIEAIRKTNARNFGGVPDKIIQKEKIYQTQLNSLEKVVYKTRDSVSKKNSLSRLYQLRKTYYDFIKKIENEYPKYYKLKYNSKVVSLDEVKGEILKKNQGMMSYFLSQNDVYIISVSRDNSRFFRFPIDGSKKDNIQNWNKEIVSYNYNSQFNNEELSLPIFKDFVEKALPEETNSLLIIPDGIFQYIPFGALSKSNKQGDYLIFDFSISYANSVTLYKEQQQKQFKNTRKMAVFAPVFTGEESKGQLLYNTNEAHQISNYFEGKVFIDQEASLSTFKTTSSQYDILHLATHGFFDDVNPDYSYLAFSSKNIEDDENSKLYVKDLYAYDISTELVTLSACETGYGKIMKGEGMLSLARGFYYAGASSLTTTLWKVDDRTTSVLMKYYYEALDQGNAKDVAMAVAKRKYLENTEDESMKHPFFWGGFKVSGAIHPIATKNRNRLLVIGVSFCVILLLFLRIRKSKLQNSKVV</sequence>
<dbReference type="PANTHER" id="PTHR10098:SF108">
    <property type="entry name" value="TETRATRICOPEPTIDE REPEAT PROTEIN 28"/>
    <property type="match status" value="1"/>
</dbReference>
<dbReference type="OrthoDB" id="9771112at2"/>
<evidence type="ECO:0000313" key="3">
    <source>
        <dbReference type="EMBL" id="TSE08282.1"/>
    </source>
</evidence>
<feature type="domain" description="CHAT" evidence="2">
    <location>
        <begin position="651"/>
        <end position="914"/>
    </location>
</feature>
<evidence type="ECO:0000313" key="4">
    <source>
        <dbReference type="Proteomes" id="UP000318833"/>
    </source>
</evidence>
<dbReference type="InterPro" id="IPR024983">
    <property type="entry name" value="CHAT_dom"/>
</dbReference>
<dbReference type="Gene3D" id="1.25.40.10">
    <property type="entry name" value="Tetratricopeptide repeat domain"/>
    <property type="match status" value="2"/>
</dbReference>
<evidence type="ECO:0000259" key="2">
    <source>
        <dbReference type="Pfam" id="PF12770"/>
    </source>
</evidence>
<comment type="caution">
    <text evidence="3">The sequence shown here is derived from an EMBL/GenBank/DDBJ whole genome shotgun (WGS) entry which is preliminary data.</text>
</comment>
<accession>A0A554VJZ1</accession>
<reference evidence="3 4" key="1">
    <citation type="submission" date="2019-07" db="EMBL/GenBank/DDBJ databases">
        <title>The draft genome sequence of Aquimarina algiphila M91.</title>
        <authorList>
            <person name="Meng X."/>
        </authorList>
    </citation>
    <scope>NUCLEOTIDE SEQUENCE [LARGE SCALE GENOMIC DNA]</scope>
    <source>
        <strain evidence="3 4">M91</strain>
    </source>
</reference>
<name>A0A554VJZ1_9FLAO</name>
<dbReference type="InterPro" id="IPR011990">
    <property type="entry name" value="TPR-like_helical_dom_sf"/>
</dbReference>
<keyword evidence="4" id="KW-1185">Reference proteome</keyword>
<organism evidence="3 4">
    <name type="scientific">Aquimarina algiphila</name>
    <dbReference type="NCBI Taxonomy" id="2047982"/>
    <lineage>
        <taxon>Bacteria</taxon>
        <taxon>Pseudomonadati</taxon>
        <taxon>Bacteroidota</taxon>
        <taxon>Flavobacteriia</taxon>
        <taxon>Flavobacteriales</taxon>
        <taxon>Flavobacteriaceae</taxon>
        <taxon>Aquimarina</taxon>
    </lineage>
</organism>
<keyword evidence="1" id="KW-0812">Transmembrane</keyword>
<proteinExistence type="predicted"/>
<dbReference type="SMART" id="SM00028">
    <property type="entry name" value="TPR"/>
    <property type="match status" value="4"/>
</dbReference>